<evidence type="ECO:0000256" key="3">
    <source>
        <dbReference type="ARBA" id="ARBA00022452"/>
    </source>
</evidence>
<keyword evidence="7 10" id="KW-0564">Palmitate</keyword>
<evidence type="ECO:0000256" key="2">
    <source>
        <dbReference type="ARBA" id="ARBA00007613"/>
    </source>
</evidence>
<evidence type="ECO:0000313" key="11">
    <source>
        <dbReference type="EMBL" id="OAI19476.1"/>
    </source>
</evidence>
<sequence>MRYRVLIFLVTILSFVSGCAWFGDETQRAEMMAVPAMSQTLADAKSTNAAWPQANWWQSFNMPALNRLITTALADNPDFKAAAARLRQSQAMVDGQAAELYPTVDANVSFSAQRFSANSTQAKFAGENFRQLLINPLVLRYHLDFWGRDQAALEAAVGRSLAVETELADVKLLLATAIAASYFDLVMASEKQAIAESIVADREALLNLQQVRLTTGLVTETLVLQAKMALHGAQQLLASIRAEVELNKNLLATLAGQGPDWGRSIEITSVVLPKPLALPADLPLRLLAHRPDVSAARLQAQAAAQEIKVAETAFYPDVNLIAFTGLHSVSLTDVLLQGSSLAYAVGPSIEFPIFEGGRLRANLSYQEATYDAAVERYNASLLHAVQDVADALTRWREIDSRMAAQMQSVADADDAKGLAVSLNRNGLSDRSDLMLANLEAHQQGLRLAALQGQYFKVAVQTIKALGGGFHDIQADNQKLSYAN</sequence>
<keyword evidence="3 10" id="KW-1134">Transmembrane beta strand</keyword>
<comment type="caution">
    <text evidence="11">The sequence shown here is derived from an EMBL/GenBank/DDBJ whole genome shotgun (WGS) entry which is preliminary data.</text>
</comment>
<dbReference type="InterPro" id="IPR010131">
    <property type="entry name" value="MdtP/NodT-like"/>
</dbReference>
<evidence type="ECO:0000256" key="6">
    <source>
        <dbReference type="ARBA" id="ARBA00023136"/>
    </source>
</evidence>
<keyword evidence="12" id="KW-1185">Reference proteome</keyword>
<dbReference type="GO" id="GO:0009279">
    <property type="term" value="C:cell outer membrane"/>
    <property type="evidence" value="ECO:0007669"/>
    <property type="project" value="UniProtKB-SubCell"/>
</dbReference>
<dbReference type="Pfam" id="PF02321">
    <property type="entry name" value="OEP"/>
    <property type="match status" value="2"/>
</dbReference>
<keyword evidence="5" id="KW-0732">Signal</keyword>
<dbReference type="PROSITE" id="PS51257">
    <property type="entry name" value="PROKAR_LIPOPROTEIN"/>
    <property type="match status" value="1"/>
</dbReference>
<dbReference type="PANTHER" id="PTHR30203:SF20">
    <property type="entry name" value="MULTIDRUG RESISTANCE OUTER MEMBRANE PROTEIN MDTP-RELATED"/>
    <property type="match status" value="1"/>
</dbReference>
<dbReference type="GO" id="GO:0015562">
    <property type="term" value="F:efflux transmembrane transporter activity"/>
    <property type="evidence" value="ECO:0007669"/>
    <property type="project" value="InterPro"/>
</dbReference>
<proteinExistence type="inferred from homology"/>
<accession>A0A177NMW6</accession>
<dbReference type="SUPFAM" id="SSF56954">
    <property type="entry name" value="Outer membrane efflux proteins (OEP)"/>
    <property type="match status" value="1"/>
</dbReference>
<dbReference type="NCBIfam" id="TIGR01845">
    <property type="entry name" value="outer_NodT"/>
    <property type="match status" value="1"/>
</dbReference>
<protein>
    <submittedName>
        <fullName evidence="11">RND transporter</fullName>
    </submittedName>
</protein>
<keyword evidence="8 10" id="KW-0449">Lipoprotein</keyword>
<reference evidence="11 12" key="1">
    <citation type="submission" date="2016-03" db="EMBL/GenBank/DDBJ databases">
        <authorList>
            <person name="Ploux O."/>
        </authorList>
    </citation>
    <scope>NUCLEOTIDE SEQUENCE [LARGE SCALE GENOMIC DNA]</scope>
    <source>
        <strain evidence="11 12">R-45370</strain>
    </source>
</reference>
<dbReference type="Proteomes" id="UP000078476">
    <property type="component" value="Unassembled WGS sequence"/>
</dbReference>
<evidence type="ECO:0000256" key="8">
    <source>
        <dbReference type="ARBA" id="ARBA00023288"/>
    </source>
</evidence>
<dbReference type="EMBL" id="LUUI01000066">
    <property type="protein sequence ID" value="OAI19476.1"/>
    <property type="molecule type" value="Genomic_DNA"/>
</dbReference>
<dbReference type="Gene3D" id="2.20.200.10">
    <property type="entry name" value="Outer membrane efflux proteins (OEP)"/>
    <property type="match status" value="1"/>
</dbReference>
<gene>
    <name evidence="11" type="ORF">A1359_03945</name>
</gene>
<dbReference type="InterPro" id="IPR003423">
    <property type="entry name" value="OMP_efflux"/>
</dbReference>
<dbReference type="STRING" id="980561.A1359_03945"/>
<keyword evidence="4 10" id="KW-0812">Transmembrane</keyword>
<organism evidence="11 12">
    <name type="scientific">Methylomonas lenta</name>
    <dbReference type="NCBI Taxonomy" id="980561"/>
    <lineage>
        <taxon>Bacteria</taxon>
        <taxon>Pseudomonadati</taxon>
        <taxon>Pseudomonadota</taxon>
        <taxon>Gammaproteobacteria</taxon>
        <taxon>Methylococcales</taxon>
        <taxon>Methylococcaceae</taxon>
        <taxon>Methylomonas</taxon>
    </lineage>
</organism>
<name>A0A177NMW6_9GAMM</name>
<comment type="subcellular location">
    <subcellularLocation>
        <location evidence="10">Cell outer membrane</location>
        <topology evidence="10">Lipid-anchor</topology>
    </subcellularLocation>
    <subcellularLocation>
        <location evidence="1">Membrane</location>
    </subcellularLocation>
</comment>
<evidence type="ECO:0000256" key="1">
    <source>
        <dbReference type="ARBA" id="ARBA00004370"/>
    </source>
</evidence>
<dbReference type="AlphaFoldDB" id="A0A177NMW6"/>
<dbReference type="Gene3D" id="1.20.1600.10">
    <property type="entry name" value="Outer membrane efflux proteins (OEP)"/>
    <property type="match status" value="1"/>
</dbReference>
<comment type="function">
    <text evidence="9">Could be involved in resistance to puromycin, acriflavine and tetraphenylarsonium chloride.</text>
</comment>
<evidence type="ECO:0000256" key="10">
    <source>
        <dbReference type="RuleBase" id="RU362097"/>
    </source>
</evidence>
<evidence type="ECO:0000256" key="7">
    <source>
        <dbReference type="ARBA" id="ARBA00023139"/>
    </source>
</evidence>
<dbReference type="OrthoDB" id="9770517at2"/>
<keyword evidence="6 10" id="KW-0472">Membrane</keyword>
<evidence type="ECO:0000256" key="9">
    <source>
        <dbReference type="ARBA" id="ARBA00037313"/>
    </source>
</evidence>
<evidence type="ECO:0000256" key="4">
    <source>
        <dbReference type="ARBA" id="ARBA00022692"/>
    </source>
</evidence>
<comment type="similarity">
    <text evidence="2 10">Belongs to the outer membrane factor (OMF) (TC 1.B.17) family.</text>
</comment>
<evidence type="ECO:0000313" key="12">
    <source>
        <dbReference type="Proteomes" id="UP000078476"/>
    </source>
</evidence>
<dbReference type="PANTHER" id="PTHR30203">
    <property type="entry name" value="OUTER MEMBRANE CATION EFFLUX PROTEIN"/>
    <property type="match status" value="1"/>
</dbReference>
<evidence type="ECO:0000256" key="5">
    <source>
        <dbReference type="ARBA" id="ARBA00022729"/>
    </source>
</evidence>